<dbReference type="PANTHER" id="PTHR43026">
    <property type="entry name" value="2-HYDROXYACID DEHYDROGENASE HOMOLOG 1-RELATED"/>
    <property type="match status" value="1"/>
</dbReference>
<dbReference type="GO" id="GO:0008720">
    <property type="term" value="F:D-lactate dehydrogenase (NAD+) activity"/>
    <property type="evidence" value="ECO:0007669"/>
    <property type="project" value="TreeGrafter"/>
</dbReference>
<evidence type="ECO:0000256" key="4">
    <source>
        <dbReference type="RuleBase" id="RU003719"/>
    </source>
</evidence>
<keyword evidence="3" id="KW-0520">NAD</keyword>
<dbReference type="PROSITE" id="PS00671">
    <property type="entry name" value="D_2_HYDROXYACID_DH_3"/>
    <property type="match status" value="1"/>
</dbReference>
<dbReference type="InterPro" id="IPR058205">
    <property type="entry name" value="D-LDH-like"/>
</dbReference>
<dbReference type="InterPro" id="IPR006140">
    <property type="entry name" value="D-isomer_DH_NAD-bd"/>
</dbReference>
<name>A0A402AUA7_9CHLR</name>
<evidence type="ECO:0000256" key="3">
    <source>
        <dbReference type="ARBA" id="ARBA00023027"/>
    </source>
</evidence>
<comment type="similarity">
    <text evidence="1 4">Belongs to the D-isomer specific 2-hydroxyacid dehydrogenase family.</text>
</comment>
<evidence type="ECO:0000259" key="6">
    <source>
        <dbReference type="Pfam" id="PF02826"/>
    </source>
</evidence>
<dbReference type="InterPro" id="IPR036291">
    <property type="entry name" value="NAD(P)-bd_dom_sf"/>
</dbReference>
<evidence type="ECO:0000313" key="8">
    <source>
        <dbReference type="Proteomes" id="UP000287188"/>
    </source>
</evidence>
<feature type="domain" description="D-isomer specific 2-hydroxyacid dehydrogenase NAD-binding" evidence="6">
    <location>
        <begin position="117"/>
        <end position="309"/>
    </location>
</feature>
<reference evidence="8" key="1">
    <citation type="submission" date="2018-12" db="EMBL/GenBank/DDBJ databases">
        <title>Tengunoibacter tsumagoiensis gen. nov., sp. nov., Dictyobacter kobayashii sp. nov., D. alpinus sp. nov., and D. joshuensis sp. nov. and description of Dictyobacteraceae fam. nov. within the order Ktedonobacterales isolated from Tengu-no-mugimeshi.</title>
        <authorList>
            <person name="Wang C.M."/>
            <person name="Zheng Y."/>
            <person name="Sakai Y."/>
            <person name="Toyoda A."/>
            <person name="Minakuchi Y."/>
            <person name="Abe K."/>
            <person name="Yokota A."/>
            <person name="Yabe S."/>
        </authorList>
    </citation>
    <scope>NUCLEOTIDE SEQUENCE [LARGE SCALE GENOMIC DNA]</scope>
    <source>
        <strain evidence="8">Uno11</strain>
    </source>
</reference>
<protein>
    <submittedName>
        <fullName evidence="7">Lactate dehydrogenase</fullName>
    </submittedName>
</protein>
<proteinExistence type="inferred from homology"/>
<dbReference type="InterPro" id="IPR029753">
    <property type="entry name" value="D-isomer_DH_CS"/>
</dbReference>
<evidence type="ECO:0000256" key="2">
    <source>
        <dbReference type="ARBA" id="ARBA00023002"/>
    </source>
</evidence>
<comment type="caution">
    <text evidence="7">The sequence shown here is derived from an EMBL/GenBank/DDBJ whole genome shotgun (WGS) entry which is preliminary data.</text>
</comment>
<dbReference type="Pfam" id="PF00389">
    <property type="entry name" value="2-Hacid_dh"/>
    <property type="match status" value="1"/>
</dbReference>
<accession>A0A402AUA7</accession>
<dbReference type="SUPFAM" id="SSF51735">
    <property type="entry name" value="NAD(P)-binding Rossmann-fold domains"/>
    <property type="match status" value="1"/>
</dbReference>
<dbReference type="AlphaFoldDB" id="A0A402AUA7"/>
<dbReference type="PANTHER" id="PTHR43026:SF1">
    <property type="entry name" value="2-HYDROXYACID DEHYDROGENASE HOMOLOG 1-RELATED"/>
    <property type="match status" value="1"/>
</dbReference>
<keyword evidence="8" id="KW-1185">Reference proteome</keyword>
<sequence>MSLTSHDDTRMHILVPTINEEDGKYLAMKLDKDFSLTILEGTLDEVDKDTLARTNILLPFIQPHIKRAQLETMPRLKLIATRSTGYDHIDRAAAAERGILIANVPGYGETAVAEHTFALLLTLSRKMQTTYDRIKEGNYSVEGLQGFDLYGKTLGVIGTGAIGLHVIRIARGFGMEVIANDIVQNKFAAEVLGFRYTSRAEVLSNADIVTLHAPALPSTYHLINRDSLSGMKKGAILINTARGSLVDTEALAWALEAGILRGAGLDALEGEELLQHFETSASNSDQDKLYQATLALQKRQNVFITPHVAFNTTEALRRILDTTVENVYAFAQGRPTNLVKLPELVTV</sequence>
<dbReference type="GO" id="GO:0051287">
    <property type="term" value="F:NAD binding"/>
    <property type="evidence" value="ECO:0007669"/>
    <property type="project" value="InterPro"/>
</dbReference>
<dbReference type="Pfam" id="PF02826">
    <property type="entry name" value="2-Hacid_dh_C"/>
    <property type="match status" value="1"/>
</dbReference>
<dbReference type="InterPro" id="IPR006139">
    <property type="entry name" value="D-isomer_2_OHA_DH_cat_dom"/>
</dbReference>
<dbReference type="PROSITE" id="PS00670">
    <property type="entry name" value="D_2_HYDROXYACID_DH_2"/>
    <property type="match status" value="1"/>
</dbReference>
<evidence type="ECO:0000313" key="7">
    <source>
        <dbReference type="EMBL" id="GCE22655.1"/>
    </source>
</evidence>
<dbReference type="Gene3D" id="3.40.50.720">
    <property type="entry name" value="NAD(P)-binding Rossmann-like Domain"/>
    <property type="match status" value="2"/>
</dbReference>
<feature type="domain" description="D-isomer specific 2-hydroxyacid dehydrogenase catalytic" evidence="5">
    <location>
        <begin position="33"/>
        <end position="339"/>
    </location>
</feature>
<organism evidence="7 8">
    <name type="scientific">Dictyobacter kobayashii</name>
    <dbReference type="NCBI Taxonomy" id="2014872"/>
    <lineage>
        <taxon>Bacteria</taxon>
        <taxon>Bacillati</taxon>
        <taxon>Chloroflexota</taxon>
        <taxon>Ktedonobacteria</taxon>
        <taxon>Ktedonobacterales</taxon>
        <taxon>Dictyobacteraceae</taxon>
        <taxon>Dictyobacter</taxon>
    </lineage>
</organism>
<dbReference type="SUPFAM" id="SSF52283">
    <property type="entry name" value="Formate/glycerate dehydrogenase catalytic domain-like"/>
    <property type="match status" value="1"/>
</dbReference>
<evidence type="ECO:0000259" key="5">
    <source>
        <dbReference type="Pfam" id="PF00389"/>
    </source>
</evidence>
<keyword evidence="2 4" id="KW-0560">Oxidoreductase</keyword>
<dbReference type="Proteomes" id="UP000287188">
    <property type="component" value="Unassembled WGS sequence"/>
</dbReference>
<evidence type="ECO:0000256" key="1">
    <source>
        <dbReference type="ARBA" id="ARBA00005854"/>
    </source>
</evidence>
<dbReference type="RefSeq" id="WP_218032134.1">
    <property type="nucleotide sequence ID" value="NZ_BIFS01000002.1"/>
</dbReference>
<gene>
    <name evidence="7" type="primary">ldhA_1</name>
    <name evidence="7" type="ORF">KDK_64550</name>
</gene>
<dbReference type="EMBL" id="BIFS01000002">
    <property type="protein sequence ID" value="GCE22655.1"/>
    <property type="molecule type" value="Genomic_DNA"/>
</dbReference>